<keyword evidence="3" id="KW-1185">Reference proteome</keyword>
<feature type="signal peptide" evidence="1">
    <location>
        <begin position="1"/>
        <end position="25"/>
    </location>
</feature>
<reference evidence="2 3" key="1">
    <citation type="journal article" date="2018" name="BMC Genomics">
        <title>The genome of Naegleria lovaniensis, the basis for a comparative approach to unravel pathogenicity factors of the human pathogenic amoeba N. fowleri.</title>
        <authorList>
            <person name="Liechti N."/>
            <person name="Schurch N."/>
            <person name="Bruggmann R."/>
            <person name="Wittwer M."/>
        </authorList>
    </citation>
    <scope>NUCLEOTIDE SEQUENCE [LARGE SCALE GENOMIC DNA]</scope>
    <source>
        <strain evidence="2 3">ATCC 30569</strain>
    </source>
</reference>
<accession>A0AA88GY24</accession>
<name>A0AA88GY24_NAELO</name>
<evidence type="ECO:0000256" key="1">
    <source>
        <dbReference type="SAM" id="SignalP"/>
    </source>
</evidence>
<evidence type="ECO:0000313" key="3">
    <source>
        <dbReference type="Proteomes" id="UP000816034"/>
    </source>
</evidence>
<protein>
    <submittedName>
        <fullName evidence="2">Uncharacterized protein</fullName>
    </submittedName>
</protein>
<sequence length="257" mass="29849">MSSLQLALLSAVLSLLLFSLHSVCAAHHSSSPMAQSLPFKLIRMQEHFQGAKVIATPQKDVSYSLQTGPKLFLSKPSEEPLHPIWPLQFNCTLAKITPFNHDIQWTKLYYDYKNKLGRFDFFDNYYDMDNSWGSINMTILWIGNVVWYVYPKVKQCSLRSKNLPLISPDWLKMTNYVGRTLFREMYSDVWQFPNVDELDGMRYYHRVGNSSETKTPLRSTNQINDPGATDYFDFTVGPSHFSLYQVPVYCKDDIFNH</sequence>
<gene>
    <name evidence="2" type="ORF">C9374_001363</name>
</gene>
<dbReference type="RefSeq" id="XP_044551761.1">
    <property type="nucleotide sequence ID" value="XM_044689525.1"/>
</dbReference>
<feature type="chain" id="PRO_5041721894" evidence="1">
    <location>
        <begin position="26"/>
        <end position="257"/>
    </location>
</feature>
<dbReference type="Proteomes" id="UP000816034">
    <property type="component" value="Unassembled WGS sequence"/>
</dbReference>
<proteinExistence type="predicted"/>
<organism evidence="2 3">
    <name type="scientific">Naegleria lovaniensis</name>
    <name type="common">Amoeba</name>
    <dbReference type="NCBI Taxonomy" id="51637"/>
    <lineage>
        <taxon>Eukaryota</taxon>
        <taxon>Discoba</taxon>
        <taxon>Heterolobosea</taxon>
        <taxon>Tetramitia</taxon>
        <taxon>Eutetramitia</taxon>
        <taxon>Vahlkampfiidae</taxon>
        <taxon>Naegleria</taxon>
    </lineage>
</organism>
<dbReference type="GeneID" id="68093819"/>
<evidence type="ECO:0000313" key="2">
    <source>
        <dbReference type="EMBL" id="KAG2387769.1"/>
    </source>
</evidence>
<keyword evidence="1" id="KW-0732">Signal</keyword>
<dbReference type="AlphaFoldDB" id="A0AA88GY24"/>
<comment type="caution">
    <text evidence="2">The sequence shown here is derived from an EMBL/GenBank/DDBJ whole genome shotgun (WGS) entry which is preliminary data.</text>
</comment>
<dbReference type="EMBL" id="PYSW02000012">
    <property type="protein sequence ID" value="KAG2387769.1"/>
    <property type="molecule type" value="Genomic_DNA"/>
</dbReference>